<name>A0A3N6PRK7_9CYAN</name>
<dbReference type="RefSeq" id="WP_124154383.1">
    <property type="nucleotide sequence ID" value="NZ_CAWOLW010000146.1"/>
</dbReference>
<comment type="caution">
    <text evidence="2">The sequence shown here is derived from an EMBL/GenBank/DDBJ whole genome shotgun (WGS) entry which is preliminary data.</text>
</comment>
<proteinExistence type="predicted"/>
<dbReference type="Proteomes" id="UP000269154">
    <property type="component" value="Unassembled WGS sequence"/>
</dbReference>
<dbReference type="OrthoDB" id="528778at2"/>
<accession>A0A3N6PRK7</accession>
<dbReference type="EMBL" id="RCBY01000023">
    <property type="protein sequence ID" value="RQH50261.1"/>
    <property type="molecule type" value="Genomic_DNA"/>
</dbReference>
<dbReference type="PANTHER" id="PTHR43796">
    <property type="entry name" value="CARBOXYNORSPERMIDINE SYNTHASE"/>
    <property type="match status" value="1"/>
</dbReference>
<gene>
    <name evidence="2" type="ORF">D5R40_06435</name>
</gene>
<keyword evidence="3" id="KW-1185">Reference proteome</keyword>
<evidence type="ECO:0000313" key="2">
    <source>
        <dbReference type="EMBL" id="RQH50261.1"/>
    </source>
</evidence>
<feature type="domain" description="Saccharopine dehydrogenase NADP binding" evidence="1">
    <location>
        <begin position="5"/>
        <end position="130"/>
    </location>
</feature>
<dbReference type="Pfam" id="PF03435">
    <property type="entry name" value="Sacchrp_dh_NADP"/>
    <property type="match status" value="1"/>
</dbReference>
<dbReference type="PANTHER" id="PTHR43796:SF2">
    <property type="entry name" value="CARBOXYNORSPERMIDINE SYNTHASE"/>
    <property type="match status" value="1"/>
</dbReference>
<dbReference type="AlphaFoldDB" id="A0A3N6PRK7"/>
<organism evidence="2 3">
    <name type="scientific">Okeania hirsuta</name>
    <dbReference type="NCBI Taxonomy" id="1458930"/>
    <lineage>
        <taxon>Bacteria</taxon>
        <taxon>Bacillati</taxon>
        <taxon>Cyanobacteriota</taxon>
        <taxon>Cyanophyceae</taxon>
        <taxon>Oscillatoriophycideae</taxon>
        <taxon>Oscillatoriales</taxon>
        <taxon>Microcoleaceae</taxon>
        <taxon>Okeania</taxon>
    </lineage>
</organism>
<dbReference type="InterPro" id="IPR036291">
    <property type="entry name" value="NAD(P)-bd_dom_sf"/>
</dbReference>
<protein>
    <submittedName>
        <fullName evidence="2">KR domain-containing protein</fullName>
    </submittedName>
</protein>
<dbReference type="InterPro" id="IPR005097">
    <property type="entry name" value="Sacchrp_dh_NADP-bd"/>
</dbReference>
<reference evidence="2 3" key="1">
    <citation type="journal article" date="2018" name="ACS Chem. Biol.">
        <title>Ketoreductase domain dysfunction expands chemodiversity: malyngamide biosynthesis in the cyanobacterium Okeania hirsuta.</title>
        <authorList>
            <person name="Moss N.A."/>
            <person name="Leao T."/>
            <person name="Rankin M."/>
            <person name="McCullough T.M."/>
            <person name="Qu P."/>
            <person name="Korobeynikov A."/>
            <person name="Smith J.L."/>
            <person name="Gerwick L."/>
            <person name="Gerwick W.H."/>
        </authorList>
    </citation>
    <scope>NUCLEOTIDE SEQUENCE [LARGE SCALE GENOMIC DNA]</scope>
    <source>
        <strain evidence="2 3">PAB10Feb10-1</strain>
    </source>
</reference>
<evidence type="ECO:0000259" key="1">
    <source>
        <dbReference type="Pfam" id="PF03435"/>
    </source>
</evidence>
<dbReference type="Gene3D" id="3.40.50.720">
    <property type="entry name" value="NAD(P)-binding Rossmann-like Domain"/>
    <property type="match status" value="1"/>
</dbReference>
<dbReference type="SUPFAM" id="SSF51735">
    <property type="entry name" value="NAD(P)-binding Rossmann-fold domains"/>
    <property type="match status" value="1"/>
</dbReference>
<dbReference type="Gene3D" id="3.30.360.10">
    <property type="entry name" value="Dihydrodipicolinate Reductase, domain 2"/>
    <property type="match status" value="1"/>
</dbReference>
<sequence>MKNQVLIIGGYGRIGSSVARDLATYTNSEITITGRKPEANIKEIPIPGVKYLALDLTDKERVKNIIHSYSKSSENLVIHCAGPFHHRDTNVLKTCIEVGVNYVDVSDYRGFTSKALEYSEAAKQARVTAIINTGIFPGISNSLARQSVEQFDEPEEIHLSYVVGGSGGAGVTVMRTTFLGLQNHFEVWKNNKWEFVKPYSDRQIIDFPKPYGKIGVYWFDLPECLTLPTSFPVKTVTTKFGSFPDFYNHLTWMTAHLFPVSWLKNSGVVEFLSQVSYKMTQVTDKYSGTGVAIQAKVIGKKSGKKANFCSSIIHKDTATVTGIGAGGIAELILSGKLNKPGVWSVENSLSTELFEQVMKNRGFVKICGKKSVVYQLKS</sequence>
<evidence type="ECO:0000313" key="3">
    <source>
        <dbReference type="Proteomes" id="UP000269154"/>
    </source>
</evidence>